<comment type="caution">
    <text evidence="3">The sequence shown here is derived from an EMBL/GenBank/DDBJ whole genome shotgun (WGS) entry which is preliminary data.</text>
</comment>
<protein>
    <submittedName>
        <fullName evidence="3">Uncharacterized protein</fullName>
    </submittedName>
</protein>
<dbReference type="AlphaFoldDB" id="A0A839EPV8"/>
<keyword evidence="4" id="KW-1185">Reference proteome</keyword>
<evidence type="ECO:0000256" key="1">
    <source>
        <dbReference type="SAM" id="MobiDB-lite"/>
    </source>
</evidence>
<proteinExistence type="predicted"/>
<dbReference type="RefSeq" id="WP_182529445.1">
    <property type="nucleotide sequence ID" value="NZ_JACGXL010000001.1"/>
</dbReference>
<keyword evidence="2" id="KW-0472">Membrane</keyword>
<sequence>MRGGTRSVVAGSGLEPGQAFARVAFAADRRPWQRSLRWERYRPGPRRLVVTTLVAIVATVLELSGFDALMRERFDRTHEAVASTPFVVHFEDLLPAPPPEPEPVRRARDSAVAGARAPARRERTEERPRRPRDALDVAPPVPVETPPLLVDRDGRALLPDGRVLVAPKDGAAMFRHDSPVPYAQTRFEQAFAPRDEDLGHELIRRTTVKHTWRTPWGSQITCSASMTLMFLGGCGWGLAPRATAEELRQMRADPPPSKPDKSALRVLGS</sequence>
<feature type="region of interest" description="Disordered" evidence="1">
    <location>
        <begin position="95"/>
        <end position="146"/>
    </location>
</feature>
<dbReference type="EMBL" id="JACGXL010000001">
    <property type="protein sequence ID" value="MBA8886357.1"/>
    <property type="molecule type" value="Genomic_DNA"/>
</dbReference>
<feature type="transmembrane region" description="Helical" evidence="2">
    <location>
        <begin position="50"/>
        <end position="69"/>
    </location>
</feature>
<accession>A0A839EPV8</accession>
<organism evidence="3 4">
    <name type="scientific">Dokdonella fugitiva</name>
    <dbReference type="NCBI Taxonomy" id="328517"/>
    <lineage>
        <taxon>Bacteria</taxon>
        <taxon>Pseudomonadati</taxon>
        <taxon>Pseudomonadota</taxon>
        <taxon>Gammaproteobacteria</taxon>
        <taxon>Lysobacterales</taxon>
        <taxon>Rhodanobacteraceae</taxon>
        <taxon>Dokdonella</taxon>
    </lineage>
</organism>
<gene>
    <name evidence="3" type="ORF">FHW12_000548</name>
</gene>
<evidence type="ECO:0000313" key="4">
    <source>
        <dbReference type="Proteomes" id="UP000550401"/>
    </source>
</evidence>
<evidence type="ECO:0000256" key="2">
    <source>
        <dbReference type="SAM" id="Phobius"/>
    </source>
</evidence>
<reference evidence="3 4" key="1">
    <citation type="submission" date="2020-07" db="EMBL/GenBank/DDBJ databases">
        <title>Genomic Encyclopedia of Type Strains, Phase IV (KMG-V): Genome sequencing to study the core and pangenomes of soil and plant-associated prokaryotes.</title>
        <authorList>
            <person name="Whitman W."/>
        </authorList>
    </citation>
    <scope>NUCLEOTIDE SEQUENCE [LARGE SCALE GENOMIC DNA]</scope>
    <source>
        <strain evidence="3 4">RH2WT43</strain>
    </source>
</reference>
<keyword evidence="2" id="KW-1133">Transmembrane helix</keyword>
<keyword evidence="2" id="KW-0812">Transmembrane</keyword>
<dbReference type="Proteomes" id="UP000550401">
    <property type="component" value="Unassembled WGS sequence"/>
</dbReference>
<name>A0A839EPV8_9GAMM</name>
<feature type="region of interest" description="Disordered" evidence="1">
    <location>
        <begin position="248"/>
        <end position="269"/>
    </location>
</feature>
<feature type="compositionally biased region" description="Basic and acidic residues" evidence="1">
    <location>
        <begin position="119"/>
        <end position="135"/>
    </location>
</feature>
<evidence type="ECO:0000313" key="3">
    <source>
        <dbReference type="EMBL" id="MBA8886357.1"/>
    </source>
</evidence>